<dbReference type="EMBL" id="JAGKQM010000014">
    <property type="protein sequence ID" value="KAH0882352.1"/>
    <property type="molecule type" value="Genomic_DNA"/>
</dbReference>
<name>A0ABQ7ZQM8_BRANA</name>
<dbReference type="Proteomes" id="UP000824890">
    <property type="component" value="Unassembled WGS sequence"/>
</dbReference>
<sequence>FKPIDFVWNRVKPFPIENSTPIPNDSEAVWRVDNKWMLDLNEWMESSIPRTLSDDTHANCHSDTTTQALQCLCNTFSRKD</sequence>
<reference evidence="1 2" key="1">
    <citation type="submission" date="2021-05" db="EMBL/GenBank/DDBJ databases">
        <title>Genome Assembly of Synthetic Allotetraploid Brassica napus Reveals Homoeologous Exchanges between Subgenomes.</title>
        <authorList>
            <person name="Davis J.T."/>
        </authorList>
    </citation>
    <scope>NUCLEOTIDE SEQUENCE [LARGE SCALE GENOMIC DNA]</scope>
    <source>
        <strain evidence="2">cv. Da-Ae</strain>
        <tissue evidence="1">Seedling</tissue>
    </source>
</reference>
<accession>A0ABQ7ZQM8</accession>
<evidence type="ECO:0000313" key="1">
    <source>
        <dbReference type="EMBL" id="KAH0882352.1"/>
    </source>
</evidence>
<keyword evidence="2" id="KW-1185">Reference proteome</keyword>
<proteinExistence type="predicted"/>
<feature type="non-terminal residue" evidence="1">
    <location>
        <position position="1"/>
    </location>
</feature>
<organism evidence="1 2">
    <name type="scientific">Brassica napus</name>
    <name type="common">Rape</name>
    <dbReference type="NCBI Taxonomy" id="3708"/>
    <lineage>
        <taxon>Eukaryota</taxon>
        <taxon>Viridiplantae</taxon>
        <taxon>Streptophyta</taxon>
        <taxon>Embryophyta</taxon>
        <taxon>Tracheophyta</taxon>
        <taxon>Spermatophyta</taxon>
        <taxon>Magnoliopsida</taxon>
        <taxon>eudicotyledons</taxon>
        <taxon>Gunneridae</taxon>
        <taxon>Pentapetalae</taxon>
        <taxon>rosids</taxon>
        <taxon>malvids</taxon>
        <taxon>Brassicales</taxon>
        <taxon>Brassicaceae</taxon>
        <taxon>Brassiceae</taxon>
        <taxon>Brassica</taxon>
    </lineage>
</organism>
<gene>
    <name evidence="1" type="ORF">HID58_058448</name>
</gene>
<comment type="caution">
    <text evidence="1">The sequence shown here is derived from an EMBL/GenBank/DDBJ whole genome shotgun (WGS) entry which is preliminary data.</text>
</comment>
<evidence type="ECO:0000313" key="2">
    <source>
        <dbReference type="Proteomes" id="UP000824890"/>
    </source>
</evidence>
<protein>
    <submittedName>
        <fullName evidence="1">Uncharacterized protein</fullName>
    </submittedName>
</protein>